<dbReference type="Proteomes" id="UP001454036">
    <property type="component" value="Unassembled WGS sequence"/>
</dbReference>
<dbReference type="EMBL" id="BAABME010006253">
    <property type="protein sequence ID" value="GAA0167855.1"/>
    <property type="molecule type" value="Genomic_DNA"/>
</dbReference>
<organism evidence="2 3">
    <name type="scientific">Lithospermum erythrorhizon</name>
    <name type="common">Purple gromwell</name>
    <name type="synonym">Lithospermum officinale var. erythrorhizon</name>
    <dbReference type="NCBI Taxonomy" id="34254"/>
    <lineage>
        <taxon>Eukaryota</taxon>
        <taxon>Viridiplantae</taxon>
        <taxon>Streptophyta</taxon>
        <taxon>Embryophyta</taxon>
        <taxon>Tracheophyta</taxon>
        <taxon>Spermatophyta</taxon>
        <taxon>Magnoliopsida</taxon>
        <taxon>eudicotyledons</taxon>
        <taxon>Gunneridae</taxon>
        <taxon>Pentapetalae</taxon>
        <taxon>asterids</taxon>
        <taxon>lamiids</taxon>
        <taxon>Boraginales</taxon>
        <taxon>Boraginaceae</taxon>
        <taxon>Boraginoideae</taxon>
        <taxon>Lithospermeae</taxon>
        <taxon>Lithospermum</taxon>
    </lineage>
</organism>
<sequence length="67" mass="7306">MKIGSMTMPDAEDSAVDDKLMSDGGSNDNLDAYRISKRKSKGKLKENDDRTGIGNRRVVHDVANAPL</sequence>
<evidence type="ECO:0000313" key="3">
    <source>
        <dbReference type="Proteomes" id="UP001454036"/>
    </source>
</evidence>
<keyword evidence="3" id="KW-1185">Reference proteome</keyword>
<comment type="caution">
    <text evidence="2">The sequence shown here is derived from an EMBL/GenBank/DDBJ whole genome shotgun (WGS) entry which is preliminary data.</text>
</comment>
<gene>
    <name evidence="2" type="ORF">LIER_22698</name>
</gene>
<dbReference type="AlphaFoldDB" id="A0AAV3QY78"/>
<proteinExistence type="predicted"/>
<accession>A0AAV3QY78</accession>
<reference evidence="2 3" key="1">
    <citation type="submission" date="2024-01" db="EMBL/GenBank/DDBJ databases">
        <title>The complete chloroplast genome sequence of Lithospermum erythrorhizon: insights into the phylogenetic relationship among Boraginaceae species and the maternal lineages of purple gromwells.</title>
        <authorList>
            <person name="Okada T."/>
            <person name="Watanabe K."/>
        </authorList>
    </citation>
    <scope>NUCLEOTIDE SEQUENCE [LARGE SCALE GENOMIC DNA]</scope>
</reference>
<feature type="region of interest" description="Disordered" evidence="1">
    <location>
        <begin position="1"/>
        <end position="54"/>
    </location>
</feature>
<evidence type="ECO:0000313" key="2">
    <source>
        <dbReference type="EMBL" id="GAA0167855.1"/>
    </source>
</evidence>
<evidence type="ECO:0000256" key="1">
    <source>
        <dbReference type="SAM" id="MobiDB-lite"/>
    </source>
</evidence>
<protein>
    <submittedName>
        <fullName evidence="2">Uncharacterized protein</fullName>
    </submittedName>
</protein>
<name>A0AAV3QY78_LITER</name>